<dbReference type="EMBL" id="JACEFT010000001">
    <property type="protein sequence ID" value="MBA2777294.1"/>
    <property type="molecule type" value="Genomic_DNA"/>
</dbReference>
<dbReference type="AlphaFoldDB" id="A0A7W0AC88"/>
<dbReference type="InterPro" id="IPR021344">
    <property type="entry name" value="DUF2970"/>
</dbReference>
<keyword evidence="1" id="KW-0812">Transmembrane</keyword>
<evidence type="ECO:0000313" key="5">
    <source>
        <dbReference type="Proteomes" id="UP000814353"/>
    </source>
</evidence>
<sequence>MWGVIKSVLWAFLGVQRDEQRREDFEKGSPLAFIITGVVLGLLLVAILAVVAVWVAG</sequence>
<dbReference type="Pfam" id="PF11174">
    <property type="entry name" value="DUF2970"/>
    <property type="match status" value="1"/>
</dbReference>
<accession>A0A7W0AC88</accession>
<dbReference type="EMBL" id="JABFUB010000001">
    <property type="protein sequence ID" value="MCG6659964.1"/>
    <property type="molecule type" value="Genomic_DNA"/>
</dbReference>
<feature type="transmembrane region" description="Helical" evidence="1">
    <location>
        <begin position="31"/>
        <end position="56"/>
    </location>
</feature>
<dbReference type="RefSeq" id="WP_181512814.1">
    <property type="nucleotide sequence ID" value="NZ_JABFUB010000001.1"/>
</dbReference>
<evidence type="ECO:0000256" key="1">
    <source>
        <dbReference type="SAM" id="Phobius"/>
    </source>
</evidence>
<keyword evidence="5" id="KW-1185">Reference proteome</keyword>
<dbReference type="Proteomes" id="UP000814353">
    <property type="component" value="Unassembled WGS sequence"/>
</dbReference>
<proteinExistence type="predicted"/>
<reference evidence="3 5" key="1">
    <citation type="submission" date="2020-05" db="EMBL/GenBank/DDBJ databases">
        <title>Comparative genomic analysis of denitrifying bacteria from Halomonas genus.</title>
        <authorList>
            <person name="Wang L."/>
            <person name="Shao Z."/>
        </authorList>
    </citation>
    <scope>NUCLEOTIDE SEQUENCE [LARGE SCALE GENOMIC DNA]</scope>
    <source>
        <strain evidence="3 5">DSM 17331</strain>
    </source>
</reference>
<dbReference type="Proteomes" id="UP000518091">
    <property type="component" value="Unassembled WGS sequence"/>
</dbReference>
<evidence type="ECO:0000313" key="4">
    <source>
        <dbReference type="Proteomes" id="UP000518091"/>
    </source>
</evidence>
<name>A0A7W0AC88_9GAMM</name>
<evidence type="ECO:0000313" key="2">
    <source>
        <dbReference type="EMBL" id="MBA2777294.1"/>
    </source>
</evidence>
<gene>
    <name evidence="2" type="ORF">H1D44_00090</name>
    <name evidence="3" type="ORF">HOP48_00160</name>
</gene>
<protein>
    <submittedName>
        <fullName evidence="2">DUF2970 domain-containing protein</fullName>
    </submittedName>
</protein>
<evidence type="ECO:0000313" key="3">
    <source>
        <dbReference type="EMBL" id="MCG6659964.1"/>
    </source>
</evidence>
<organism evidence="2 4">
    <name type="scientific">Billgrantia kenyensis</name>
    <dbReference type="NCBI Taxonomy" id="321266"/>
    <lineage>
        <taxon>Bacteria</taxon>
        <taxon>Pseudomonadati</taxon>
        <taxon>Pseudomonadota</taxon>
        <taxon>Gammaproteobacteria</taxon>
        <taxon>Oceanospirillales</taxon>
        <taxon>Halomonadaceae</taxon>
        <taxon>Billgrantia</taxon>
    </lineage>
</organism>
<keyword evidence="1" id="KW-1133">Transmembrane helix</keyword>
<comment type="caution">
    <text evidence="2">The sequence shown here is derived from an EMBL/GenBank/DDBJ whole genome shotgun (WGS) entry which is preliminary data.</text>
</comment>
<keyword evidence="1" id="KW-0472">Membrane</keyword>
<reference evidence="2 4" key="2">
    <citation type="submission" date="2020-07" db="EMBL/GenBank/DDBJ databases">
        <title>Identification of Halomonas strains.</title>
        <authorList>
            <person name="Xiao Z."/>
            <person name="Shen J."/>
        </authorList>
    </citation>
    <scope>NUCLEOTIDE SEQUENCE [LARGE SCALE GENOMIC DNA]</scope>
    <source>
        <strain evidence="2 4">DSM 17331</strain>
    </source>
</reference>